<dbReference type="PANTHER" id="PTHR31043">
    <property type="entry name" value="NEPHROCYSTIN-4"/>
    <property type="match status" value="1"/>
</dbReference>
<name>A0A836I121_9TRYP</name>
<dbReference type="EMBL" id="JAFJZO010000025">
    <property type="protein sequence ID" value="KAG5502934.1"/>
    <property type="molecule type" value="Genomic_DNA"/>
</dbReference>
<dbReference type="GO" id="GO:0097730">
    <property type="term" value="C:non-motile cilium"/>
    <property type="evidence" value="ECO:0007669"/>
    <property type="project" value="InterPro"/>
</dbReference>
<dbReference type="PANTHER" id="PTHR31043:SF3">
    <property type="entry name" value="NEPHROCYSTIN-4"/>
    <property type="match status" value="1"/>
</dbReference>
<organism evidence="3 4">
    <name type="scientific">Porcisia hertigi</name>
    <dbReference type="NCBI Taxonomy" id="2761500"/>
    <lineage>
        <taxon>Eukaryota</taxon>
        <taxon>Discoba</taxon>
        <taxon>Euglenozoa</taxon>
        <taxon>Kinetoplastea</taxon>
        <taxon>Metakinetoplastina</taxon>
        <taxon>Trypanosomatida</taxon>
        <taxon>Trypanosomatidae</taxon>
        <taxon>Leishmaniinae</taxon>
        <taxon>Porcisia</taxon>
    </lineage>
</organism>
<gene>
    <name evidence="3" type="ORF">JKF63_04707</name>
</gene>
<protein>
    <recommendedName>
        <fullName evidence="5">Nephrocystin-4</fullName>
    </recommendedName>
</protein>
<evidence type="ECO:0000313" key="4">
    <source>
        <dbReference type="Proteomes" id="UP000674318"/>
    </source>
</evidence>
<dbReference type="KEGG" id="phet:94290762"/>
<comment type="caution">
    <text evidence="3">The sequence shown here is derived from an EMBL/GenBank/DDBJ whole genome shotgun (WGS) entry which is preliminary data.</text>
</comment>
<feature type="compositionally biased region" description="Low complexity" evidence="2">
    <location>
        <begin position="816"/>
        <end position="825"/>
    </location>
</feature>
<dbReference type="Proteomes" id="UP000674318">
    <property type="component" value="Unassembled WGS sequence"/>
</dbReference>
<accession>A0A836I121</accession>
<dbReference type="OrthoDB" id="271255at2759"/>
<feature type="region of interest" description="Disordered" evidence="2">
    <location>
        <begin position="472"/>
        <end position="494"/>
    </location>
</feature>
<sequence>MARSGSAARRPRSAEQTARLLLSNAFRHDTWECAAARKQVRSHGGAVHTLRLSFRELSNQRVAASDVEAVNLSLFDPDRKMFVGATYQLEAHDMARPLAVQVAPTQLLVVETVVQDARPPAPLEEYRVTRWGYCPVEEIRNGAISVALRPGSAHLLLVEKSSWPVASLPTAPSDAALICDVSVDQDAALMQLMRELVPPGIFVSEDFTRATPKPGASLFRLCVKNIELSGSTRESALNLADPDADWSVAAVAHNGFQQLGKGSEVPLVLEAANDDGRGGSSSTSSSTSSRHLPATPLTNKVLLRSNLPLNIDRLPVHSATSLVLAIRRRAPGSRAFAVLGFCVLPLCMMPMQDRDIRVENLPALRGPFSCEDARLLMVDSTSPYGQVPIAVTLTVEYHGTGMPGGVPPAGVVASPSGVALEQQQQQQPEEITKDIVSSTSSTSCASSVFSGLRPTRALSTADVAGNGVSVGLASDKGSRTPAGGGPTEKVDGAGGTAAVPGSLAAGGEESVGIFKLLCTVMEELHKVRESQDILLRQRGGDGSGLAALSPAMRERLNKGLADGGVNVIDLAPRPLSVSWKARKLMQEGMQPILHPLNGTLLNDVEPVVGQLTSSLYGFRVEGITVDNALYMPADICLVFSFGPLPYQQVGPLHATSVEKTPTNESFKVHDDQDRAGFVWCEPTDAVQKAAMYKYKAASTTLVYVHLYDALTMFYLATANLPLTAFRRPISATCAMTPVDLVLQRDLSMTEQVVPPKVFPVMQQAGQLHLTAFCVGVAAAPGEENICAAAVTTVRHLESVQGRVITAKKLRHADRLSPSASMSASSRIDGTAVAGGGASAPLSTAASPAPEAKNGFDGGAGGAGTLHWQRAQYFKTQLREHQQSVGAAPHLPGVPDPHVRAAQAAAELEYRLRQLEHERAAVKSRRIAEALLHRLTVEHDVCVISWRPEVVRTAFTNPFPCSMQFFVDVDPADTEVCTVLEAANFVLGPREKTEVALAIRLSTARNVSSRGTGGAHHPQDAQNITARVYSEKREMVCCIRVRATVEPPLVNRRYEVFGAPGTEVSKRILSRTFSSASFPVTSSSDALLQRMRELCAFVSTSSAKTSVTTNAVLDPITHTYITAWEEATVTTEIPKEMDRQRIEYVTLFYDAAMSRVYETWELCVFACECFTTRDIFWGQTTALGLPAGETDAMYCSDTTVTVDRRGGSYLLRLHPRDVGTQRMFLHTLHGDVLKKTLLTVPTVHPTPTYSQVIELSLADVKGPVLRRLTFVNRGDQEEVFQVHHNYKFNLHVTPSKFALAPSDTQFVSLQFDLLTLPPGQLEGRWPVWVFFNNDQDKTVESYHLQLVLRAHPIVRVDA</sequence>
<dbReference type="RefSeq" id="XP_067756706.1">
    <property type="nucleotide sequence ID" value="XM_067900685.1"/>
</dbReference>
<dbReference type="GO" id="GO:0090090">
    <property type="term" value="P:negative regulation of canonical Wnt signaling pathway"/>
    <property type="evidence" value="ECO:0007669"/>
    <property type="project" value="InterPro"/>
</dbReference>
<dbReference type="GeneID" id="94290762"/>
<feature type="region of interest" description="Disordered" evidence="2">
    <location>
        <begin position="814"/>
        <end position="860"/>
    </location>
</feature>
<evidence type="ECO:0000256" key="1">
    <source>
        <dbReference type="SAM" id="Coils"/>
    </source>
</evidence>
<evidence type="ECO:0008006" key="5">
    <source>
        <dbReference type="Google" id="ProtNLM"/>
    </source>
</evidence>
<evidence type="ECO:0000313" key="3">
    <source>
        <dbReference type="EMBL" id="KAG5502934.1"/>
    </source>
</evidence>
<feature type="compositionally biased region" description="Low complexity" evidence="2">
    <location>
        <begin position="838"/>
        <end position="851"/>
    </location>
</feature>
<dbReference type="InterPro" id="IPR029775">
    <property type="entry name" value="NPHP4"/>
</dbReference>
<evidence type="ECO:0000256" key="2">
    <source>
        <dbReference type="SAM" id="MobiDB-lite"/>
    </source>
</evidence>
<proteinExistence type="predicted"/>
<reference evidence="3 4" key="1">
    <citation type="submission" date="2021-02" db="EMBL/GenBank/DDBJ databases">
        <title>Porcisia hertigi Genome sequencing and assembly.</title>
        <authorList>
            <person name="Almutairi H."/>
            <person name="Gatherer D."/>
        </authorList>
    </citation>
    <scope>NUCLEOTIDE SEQUENCE [LARGE SCALE GENOMIC DNA]</scope>
    <source>
        <strain evidence="3 4">C119</strain>
    </source>
</reference>
<feature type="coiled-coil region" evidence="1">
    <location>
        <begin position="897"/>
        <end position="924"/>
    </location>
</feature>
<feature type="compositionally biased region" description="Low complexity" evidence="2">
    <location>
        <begin position="280"/>
        <end position="289"/>
    </location>
</feature>
<keyword evidence="1" id="KW-0175">Coiled coil</keyword>
<feature type="region of interest" description="Disordered" evidence="2">
    <location>
        <begin position="272"/>
        <end position="293"/>
    </location>
</feature>
<dbReference type="GO" id="GO:0005856">
    <property type="term" value="C:cytoskeleton"/>
    <property type="evidence" value="ECO:0007669"/>
    <property type="project" value="InterPro"/>
</dbReference>
<keyword evidence="4" id="KW-1185">Reference proteome</keyword>